<organism evidence="2 3">
    <name type="scientific">Lactuca saligna</name>
    <name type="common">Willowleaf lettuce</name>
    <dbReference type="NCBI Taxonomy" id="75948"/>
    <lineage>
        <taxon>Eukaryota</taxon>
        <taxon>Viridiplantae</taxon>
        <taxon>Streptophyta</taxon>
        <taxon>Embryophyta</taxon>
        <taxon>Tracheophyta</taxon>
        <taxon>Spermatophyta</taxon>
        <taxon>Magnoliopsida</taxon>
        <taxon>eudicotyledons</taxon>
        <taxon>Gunneridae</taxon>
        <taxon>Pentapetalae</taxon>
        <taxon>asterids</taxon>
        <taxon>campanulids</taxon>
        <taxon>Asterales</taxon>
        <taxon>Asteraceae</taxon>
        <taxon>Cichorioideae</taxon>
        <taxon>Cichorieae</taxon>
        <taxon>Lactucinae</taxon>
        <taxon>Lactuca</taxon>
    </lineage>
</organism>
<evidence type="ECO:0000313" key="2">
    <source>
        <dbReference type="EMBL" id="CAI9292198.1"/>
    </source>
</evidence>
<dbReference type="PANTHER" id="PTHR45023:SF13">
    <property type="entry name" value="PUTATIVE-RELATED"/>
    <property type="match status" value="1"/>
</dbReference>
<dbReference type="Proteomes" id="UP001177003">
    <property type="component" value="Chromosome 7"/>
</dbReference>
<accession>A0AA36EDJ7</accession>
<evidence type="ECO:0000256" key="1">
    <source>
        <dbReference type="SAM" id="MobiDB-lite"/>
    </source>
</evidence>
<dbReference type="EMBL" id="OX465083">
    <property type="protein sequence ID" value="CAI9292198.1"/>
    <property type="molecule type" value="Genomic_DNA"/>
</dbReference>
<dbReference type="AlphaFoldDB" id="A0AA36EDJ7"/>
<evidence type="ECO:0000313" key="3">
    <source>
        <dbReference type="Proteomes" id="UP001177003"/>
    </source>
</evidence>
<sequence>MLRMKNLTVLVTAQLPKETKKKPNRICNPLLRKKRNYTHRQERKNWVEREELALARAYVDVSKNKQHGNQQSVASRRSEADVLQSLSKYRRTINQKSFPHQQAWEWLKGNVKWAFVTKAGEDSPPPSSKRTKTSSSNAYTSLSDPQYPPDFSP</sequence>
<name>A0AA36EDJ7_LACSI</name>
<keyword evidence="3" id="KW-1185">Reference proteome</keyword>
<dbReference type="PANTHER" id="PTHR45023">
    <property type="match status" value="1"/>
</dbReference>
<protein>
    <submittedName>
        <fullName evidence="2">Uncharacterized protein</fullName>
    </submittedName>
</protein>
<feature type="region of interest" description="Disordered" evidence="1">
    <location>
        <begin position="117"/>
        <end position="153"/>
    </location>
</feature>
<reference evidence="2" key="1">
    <citation type="submission" date="2023-04" db="EMBL/GenBank/DDBJ databases">
        <authorList>
            <person name="Vijverberg K."/>
            <person name="Xiong W."/>
            <person name="Schranz E."/>
        </authorList>
    </citation>
    <scope>NUCLEOTIDE SEQUENCE</scope>
</reference>
<proteinExistence type="predicted"/>
<gene>
    <name evidence="2" type="ORF">LSALG_LOCUS31289</name>
</gene>